<sequence>MTVQTELENWLHEEVGPTYDAIKADPARALTPNQVRDTLADLHANHKSDRQTGISHAIEPARRVEAGLESLASVDKAEGLNSAEAIAFFLAEAEATGDPGFIADARKTAARARLMYGIK</sequence>
<reference evidence="2" key="1">
    <citation type="submission" date="2016-10" db="EMBL/GenBank/DDBJ databases">
        <authorList>
            <person name="Varghese N."/>
            <person name="Submissions S."/>
        </authorList>
    </citation>
    <scope>NUCLEOTIDE SEQUENCE [LARGE SCALE GENOMIC DNA]</scope>
    <source>
        <strain evidence="2">DSM 27981</strain>
    </source>
</reference>
<dbReference type="AlphaFoldDB" id="A0A1I2GL04"/>
<dbReference type="Proteomes" id="UP000199119">
    <property type="component" value="Unassembled WGS sequence"/>
</dbReference>
<gene>
    <name evidence="1" type="ORF">SAMN04489711_11596</name>
</gene>
<dbReference type="STRING" id="1177982.SAMN04489711_11596"/>
<dbReference type="RefSeq" id="WP_092940942.1">
    <property type="nucleotide sequence ID" value="NZ_FONX01000015.1"/>
</dbReference>
<protein>
    <recommendedName>
        <fullName evidence="3">Addiction module antidote protein</fullName>
    </recommendedName>
</protein>
<organism evidence="1 2">
    <name type="scientific">Paracidovorax wautersii</name>
    <dbReference type="NCBI Taxonomy" id="1177982"/>
    <lineage>
        <taxon>Bacteria</taxon>
        <taxon>Pseudomonadati</taxon>
        <taxon>Pseudomonadota</taxon>
        <taxon>Betaproteobacteria</taxon>
        <taxon>Burkholderiales</taxon>
        <taxon>Comamonadaceae</taxon>
        <taxon>Paracidovorax</taxon>
    </lineage>
</organism>
<evidence type="ECO:0008006" key="3">
    <source>
        <dbReference type="Google" id="ProtNLM"/>
    </source>
</evidence>
<dbReference type="OrthoDB" id="514770at2"/>
<dbReference type="EMBL" id="FONX01000015">
    <property type="protein sequence ID" value="SFF17709.1"/>
    <property type="molecule type" value="Genomic_DNA"/>
</dbReference>
<accession>A0A1I2GL04</accession>
<evidence type="ECO:0000313" key="2">
    <source>
        <dbReference type="Proteomes" id="UP000199119"/>
    </source>
</evidence>
<proteinExistence type="predicted"/>
<evidence type="ECO:0000313" key="1">
    <source>
        <dbReference type="EMBL" id="SFF17709.1"/>
    </source>
</evidence>
<keyword evidence="2" id="KW-1185">Reference proteome</keyword>
<name>A0A1I2GL04_9BURK</name>